<sequence>MRVLVTRPEPGCSRTAALLRAMGHDPVELPLFRTVFHRQAPGRITSPSAFIVTSANALRALESAPLPDPAQLRVPVFAVGAATAAAARSRGFTDVVTGPGTAAGLADLLLETIASGTLAPSPDRPLIYLAGLPRSPDLEQRLSAAPVPVTPIVLYEMQEISYSTDFLNEAILSPPPDVLLLYSANAARRALAILCPQTPTDQRFDFRVLCLSAEIQAALPDPWRARALVAAAPDEPSLLASLAALR</sequence>
<dbReference type="OrthoDB" id="7163809at2"/>
<dbReference type="AlphaFoldDB" id="A0A317PEQ2"/>
<protein>
    <submittedName>
        <fullName evidence="2">Uroporphyrinogen-III synthase</fullName>
    </submittedName>
</protein>
<evidence type="ECO:0000259" key="1">
    <source>
        <dbReference type="Pfam" id="PF02602"/>
    </source>
</evidence>
<comment type="caution">
    <text evidence="2">The sequence shown here is derived from an EMBL/GenBank/DDBJ whole genome shotgun (WGS) entry which is preliminary data.</text>
</comment>
<gene>
    <name evidence="2" type="ORF">DFR52_105240</name>
</gene>
<proteinExistence type="predicted"/>
<feature type="domain" description="Tetrapyrrole biosynthesis uroporphyrinogen III synthase" evidence="1">
    <location>
        <begin position="14"/>
        <end position="239"/>
    </location>
</feature>
<dbReference type="Gene3D" id="3.40.50.10090">
    <property type="match status" value="2"/>
</dbReference>
<evidence type="ECO:0000313" key="3">
    <source>
        <dbReference type="Proteomes" id="UP000246352"/>
    </source>
</evidence>
<dbReference type="InterPro" id="IPR036108">
    <property type="entry name" value="4pyrrol_syn_uPrphyn_synt_sf"/>
</dbReference>
<dbReference type="SUPFAM" id="SSF69618">
    <property type="entry name" value="HemD-like"/>
    <property type="match status" value="1"/>
</dbReference>
<accession>A0A317PEQ2</accession>
<reference evidence="2 3" key="1">
    <citation type="submission" date="2018-05" db="EMBL/GenBank/DDBJ databases">
        <title>Genomic Encyclopedia of Type Strains, Phase IV (KMG-IV): sequencing the most valuable type-strain genomes for metagenomic binning, comparative biology and taxonomic classification.</title>
        <authorList>
            <person name="Goeker M."/>
        </authorList>
    </citation>
    <scope>NUCLEOTIDE SEQUENCE [LARGE SCALE GENOMIC DNA]</scope>
    <source>
        <strain evidence="2 3">DSM 16791</strain>
    </source>
</reference>
<dbReference type="Proteomes" id="UP000246352">
    <property type="component" value="Unassembled WGS sequence"/>
</dbReference>
<evidence type="ECO:0000313" key="2">
    <source>
        <dbReference type="EMBL" id="PWV98259.1"/>
    </source>
</evidence>
<dbReference type="GO" id="GO:0004852">
    <property type="term" value="F:uroporphyrinogen-III synthase activity"/>
    <property type="evidence" value="ECO:0007669"/>
    <property type="project" value="InterPro"/>
</dbReference>
<dbReference type="EMBL" id="QGTR01000005">
    <property type="protein sequence ID" value="PWV98259.1"/>
    <property type="molecule type" value="Genomic_DNA"/>
</dbReference>
<keyword evidence="3" id="KW-1185">Reference proteome</keyword>
<dbReference type="Pfam" id="PF02602">
    <property type="entry name" value="HEM4"/>
    <property type="match status" value="1"/>
</dbReference>
<dbReference type="RefSeq" id="WP_110033676.1">
    <property type="nucleotide sequence ID" value="NZ_QGTR01000005.1"/>
</dbReference>
<dbReference type="GO" id="GO:0033014">
    <property type="term" value="P:tetrapyrrole biosynthetic process"/>
    <property type="evidence" value="ECO:0007669"/>
    <property type="project" value="InterPro"/>
</dbReference>
<dbReference type="CDD" id="cd06578">
    <property type="entry name" value="HemD"/>
    <property type="match status" value="1"/>
</dbReference>
<organism evidence="2 3">
    <name type="scientific">Hoeflea marina</name>
    <dbReference type="NCBI Taxonomy" id="274592"/>
    <lineage>
        <taxon>Bacteria</taxon>
        <taxon>Pseudomonadati</taxon>
        <taxon>Pseudomonadota</taxon>
        <taxon>Alphaproteobacteria</taxon>
        <taxon>Hyphomicrobiales</taxon>
        <taxon>Rhizobiaceae</taxon>
        <taxon>Hoeflea</taxon>
    </lineage>
</organism>
<name>A0A317PEQ2_9HYPH</name>
<dbReference type="InterPro" id="IPR003754">
    <property type="entry name" value="4pyrrol_synth_uPrphyn_synth"/>
</dbReference>